<accession>A0A366Y3T0</accession>
<reference evidence="4 5" key="1">
    <citation type="submission" date="2018-07" db="EMBL/GenBank/DDBJ databases">
        <title>Lottiidibacillus patelloidae gen. nov., sp. nov., isolated from the intestinal tract of a marine limpet and the reclassification of B. taeanensis BH030017T, B. algicola KMM 3737T and B. hwajinpoensis SW-72T as genus Lottiidibacillus.</title>
        <authorList>
            <person name="Liu R."/>
            <person name="Huang Z."/>
        </authorList>
    </citation>
    <scope>NUCLEOTIDE SEQUENCE [LARGE SCALE GENOMIC DNA]</scope>
    <source>
        <strain evidence="4 5">BH030017</strain>
    </source>
</reference>
<dbReference type="Pfam" id="PF05163">
    <property type="entry name" value="DinB"/>
    <property type="match status" value="1"/>
</dbReference>
<dbReference type="RefSeq" id="WP_113804543.1">
    <property type="nucleotide sequence ID" value="NZ_QOCW01000002.1"/>
</dbReference>
<feature type="binding site" evidence="3">
    <location>
        <position position="56"/>
    </location>
    <ligand>
        <name>a divalent metal cation</name>
        <dbReference type="ChEBI" id="CHEBI:60240"/>
    </ligand>
</feature>
<dbReference type="InterPro" id="IPR034660">
    <property type="entry name" value="DinB/YfiT-like"/>
</dbReference>
<name>A0A366Y3T0_9BACI</name>
<dbReference type="EMBL" id="QOCW01000002">
    <property type="protein sequence ID" value="RBW71063.1"/>
    <property type="molecule type" value="Genomic_DNA"/>
</dbReference>
<evidence type="ECO:0000256" key="3">
    <source>
        <dbReference type="PIRSR" id="PIRSR607837-1"/>
    </source>
</evidence>
<keyword evidence="2 3" id="KW-0479">Metal-binding</keyword>
<dbReference type="OrthoDB" id="2677844at2"/>
<dbReference type="SUPFAM" id="SSF109854">
    <property type="entry name" value="DinB/YfiT-like putative metalloenzymes"/>
    <property type="match status" value="1"/>
</dbReference>
<keyword evidence="5" id="KW-1185">Reference proteome</keyword>
<evidence type="ECO:0000313" key="5">
    <source>
        <dbReference type="Proteomes" id="UP000253314"/>
    </source>
</evidence>
<evidence type="ECO:0000313" key="4">
    <source>
        <dbReference type="EMBL" id="RBW71063.1"/>
    </source>
</evidence>
<dbReference type="InterPro" id="IPR007837">
    <property type="entry name" value="DinB"/>
</dbReference>
<dbReference type="Proteomes" id="UP000253314">
    <property type="component" value="Unassembled WGS sequence"/>
</dbReference>
<evidence type="ECO:0008006" key="6">
    <source>
        <dbReference type="Google" id="ProtNLM"/>
    </source>
</evidence>
<evidence type="ECO:0000256" key="1">
    <source>
        <dbReference type="ARBA" id="ARBA00008635"/>
    </source>
</evidence>
<protein>
    <recommendedName>
        <fullName evidence="6">DinB family protein</fullName>
    </recommendedName>
</protein>
<dbReference type="Gene3D" id="1.20.120.450">
    <property type="entry name" value="dinb family like domain"/>
    <property type="match status" value="1"/>
</dbReference>
<proteinExistence type="inferred from homology"/>
<dbReference type="AlphaFoldDB" id="A0A366Y3T0"/>
<sequence>MVEKTLGNYDIHDAVHLLQGLKETREQLLSVLSSLSTEQLHEKLTNMPSVGQLLMHLIEYERAWLKAIHTDQDQKDISAEFDYKEDDTVKGFQKSWFLARLAETREQTRNYFYKLSDIEFRRPTFQIRKEEEVLRYSPEWIVYHLLDHESYIRGQIAIISSLILQKQIL</sequence>
<feature type="binding site" evidence="3">
    <location>
        <position position="148"/>
    </location>
    <ligand>
        <name>a divalent metal cation</name>
        <dbReference type="ChEBI" id="CHEBI:60240"/>
    </ligand>
</feature>
<organism evidence="4 5">
    <name type="scientific">Bacillus taeanensis</name>
    <dbReference type="NCBI Taxonomy" id="273032"/>
    <lineage>
        <taxon>Bacteria</taxon>
        <taxon>Bacillati</taxon>
        <taxon>Bacillota</taxon>
        <taxon>Bacilli</taxon>
        <taxon>Bacillales</taxon>
        <taxon>Bacillaceae</taxon>
        <taxon>Bacillus</taxon>
    </lineage>
</organism>
<evidence type="ECO:0000256" key="2">
    <source>
        <dbReference type="ARBA" id="ARBA00022723"/>
    </source>
</evidence>
<gene>
    <name evidence="4" type="ORF">DS031_03460</name>
</gene>
<dbReference type="PANTHER" id="PTHR37302">
    <property type="entry name" value="SLR1116 PROTEIN"/>
    <property type="match status" value="1"/>
</dbReference>
<dbReference type="GO" id="GO:0046872">
    <property type="term" value="F:metal ion binding"/>
    <property type="evidence" value="ECO:0007669"/>
    <property type="project" value="UniProtKB-KW"/>
</dbReference>
<comment type="similarity">
    <text evidence="1">Belongs to the DinB family.</text>
</comment>
<dbReference type="PANTHER" id="PTHR37302:SF3">
    <property type="entry name" value="DAMAGE-INDUCIBLE PROTEIN DINB"/>
    <property type="match status" value="1"/>
</dbReference>
<comment type="caution">
    <text evidence="4">The sequence shown here is derived from an EMBL/GenBank/DDBJ whole genome shotgun (WGS) entry which is preliminary data.</text>
</comment>